<name>A0A2P2QH57_RHIMU</name>
<dbReference type="AlphaFoldDB" id="A0A2P2QH57"/>
<proteinExistence type="predicted"/>
<protein>
    <submittedName>
        <fullName evidence="1">Uncharacterized protein</fullName>
    </submittedName>
</protein>
<sequence length="34" mass="3914">MFDLTCHINLLNLPCIKCNIIVILIGRVIPLFIF</sequence>
<evidence type="ECO:0000313" key="1">
    <source>
        <dbReference type="EMBL" id="MBX66340.1"/>
    </source>
</evidence>
<reference evidence="1" key="1">
    <citation type="submission" date="2018-02" db="EMBL/GenBank/DDBJ databases">
        <title>Rhizophora mucronata_Transcriptome.</title>
        <authorList>
            <person name="Meera S.P."/>
            <person name="Sreeshan A."/>
            <person name="Augustine A."/>
        </authorList>
    </citation>
    <scope>NUCLEOTIDE SEQUENCE</scope>
    <source>
        <tissue evidence="1">Leaf</tissue>
    </source>
</reference>
<dbReference type="EMBL" id="GGEC01085856">
    <property type="protein sequence ID" value="MBX66340.1"/>
    <property type="molecule type" value="Transcribed_RNA"/>
</dbReference>
<organism evidence="1">
    <name type="scientific">Rhizophora mucronata</name>
    <name type="common">Asiatic mangrove</name>
    <dbReference type="NCBI Taxonomy" id="61149"/>
    <lineage>
        <taxon>Eukaryota</taxon>
        <taxon>Viridiplantae</taxon>
        <taxon>Streptophyta</taxon>
        <taxon>Embryophyta</taxon>
        <taxon>Tracheophyta</taxon>
        <taxon>Spermatophyta</taxon>
        <taxon>Magnoliopsida</taxon>
        <taxon>eudicotyledons</taxon>
        <taxon>Gunneridae</taxon>
        <taxon>Pentapetalae</taxon>
        <taxon>rosids</taxon>
        <taxon>fabids</taxon>
        <taxon>Malpighiales</taxon>
        <taxon>Rhizophoraceae</taxon>
        <taxon>Rhizophora</taxon>
    </lineage>
</organism>
<accession>A0A2P2QH57</accession>